<organism evidence="2">
    <name type="scientific">Solanum chacoense</name>
    <name type="common">Chaco potato</name>
    <dbReference type="NCBI Taxonomy" id="4108"/>
    <lineage>
        <taxon>Eukaryota</taxon>
        <taxon>Viridiplantae</taxon>
        <taxon>Streptophyta</taxon>
        <taxon>Embryophyta</taxon>
        <taxon>Tracheophyta</taxon>
        <taxon>Spermatophyta</taxon>
        <taxon>Magnoliopsida</taxon>
        <taxon>eudicotyledons</taxon>
        <taxon>Gunneridae</taxon>
        <taxon>Pentapetalae</taxon>
        <taxon>asterids</taxon>
        <taxon>lamiids</taxon>
        <taxon>Solanales</taxon>
        <taxon>Solanaceae</taxon>
        <taxon>Solanoideae</taxon>
        <taxon>Solaneae</taxon>
        <taxon>Solanum</taxon>
    </lineage>
</organism>
<evidence type="ECO:0000259" key="1">
    <source>
        <dbReference type="Pfam" id="PF24970"/>
    </source>
</evidence>
<protein>
    <submittedName>
        <fullName evidence="2">Putative ovule protein</fullName>
    </submittedName>
</protein>
<name>A0A0V0HFN3_SOLCH</name>
<dbReference type="PANTHER" id="PTHR46562:SF1">
    <property type="entry name" value="SERINE_THREONINE-PROTEIN KINASE ULK4"/>
    <property type="match status" value="1"/>
</dbReference>
<dbReference type="PANTHER" id="PTHR46562">
    <property type="entry name" value="SERINE/THREONINE-KINASE ULK4-LIKE PROTEIN-RELATED"/>
    <property type="match status" value="1"/>
</dbReference>
<dbReference type="AlphaFoldDB" id="A0A0V0HFN3"/>
<proteinExistence type="predicted"/>
<accession>A0A0V0HFN3</accession>
<dbReference type="EMBL" id="GEDG01020483">
    <property type="protein sequence ID" value="JAP19085.1"/>
    <property type="molecule type" value="Transcribed_RNA"/>
</dbReference>
<dbReference type="GO" id="GO:0000914">
    <property type="term" value="P:phragmoplast assembly"/>
    <property type="evidence" value="ECO:0007669"/>
    <property type="project" value="InterPro"/>
</dbReference>
<sequence length="186" mass="20549">MEDFIEPTLRLCRAFLLRSVGSVRGSRFAKEPVRLFENSSDGASAFDQNECIRDIMDFGENVGVLLELTHLNEINVADLASECLILLLKAAPREATTGFLTNLPKVSLILESWRQSASHLLLQRILIALGYSCRQYLSHAMILSISLPEISKIEGIVSQVKSSTIPSLVDAASHAALELQRLPRCI</sequence>
<feature type="domain" description="RUNKEL ARM-repeat" evidence="1">
    <location>
        <begin position="1"/>
        <end position="185"/>
    </location>
</feature>
<dbReference type="InterPro" id="IPR044591">
    <property type="entry name" value="RUK"/>
</dbReference>
<dbReference type="GO" id="GO:0008017">
    <property type="term" value="F:microtubule binding"/>
    <property type="evidence" value="ECO:0007669"/>
    <property type="project" value="InterPro"/>
</dbReference>
<reference evidence="2" key="1">
    <citation type="submission" date="2015-12" db="EMBL/GenBank/DDBJ databases">
        <title>Gene expression during late stages of embryo sac development: a critical building block for successful pollen-pistil interactions.</title>
        <authorList>
            <person name="Liu Y."/>
            <person name="Joly V."/>
            <person name="Sabar M."/>
            <person name="Matton D.P."/>
        </authorList>
    </citation>
    <scope>NUCLEOTIDE SEQUENCE</scope>
</reference>
<dbReference type="InterPro" id="IPR056980">
    <property type="entry name" value="ARM_RUK"/>
</dbReference>
<evidence type="ECO:0000313" key="2">
    <source>
        <dbReference type="EMBL" id="JAP19085.1"/>
    </source>
</evidence>
<dbReference type="Pfam" id="PF24970">
    <property type="entry name" value="ARM_RUK"/>
    <property type="match status" value="1"/>
</dbReference>